<gene>
    <name evidence="1" type="ORF">BB215W447A_1585</name>
</gene>
<dbReference type="Proteomes" id="UP000232491">
    <property type="component" value="Chromosome"/>
</dbReference>
<reference evidence="1 2" key="1">
    <citation type="submission" date="2017-05" db="EMBL/GenBank/DDBJ databases">
        <title>Comparative genomics and methylome analysis of the gut commensal Bifidobacterium breve.</title>
        <authorList>
            <person name="Bottacini F."/>
            <person name="Morrissey R."/>
            <person name="Roberts R.J."/>
            <person name="James K."/>
            <person name="van Breen J."/>
            <person name="Egan M."/>
            <person name="Lambert J."/>
            <person name="van Limpt K."/>
            <person name="Stanton C."/>
            <person name="Knol J."/>
            <person name="O' Connell Motherway M."/>
            <person name="van Sinderen D."/>
        </authorList>
    </citation>
    <scope>NUCLEOTIDE SEQUENCE [LARGE SCALE GENOMIC DNA]</scope>
    <source>
        <strain evidence="1 2">215W447a</strain>
    </source>
</reference>
<organism evidence="1 2">
    <name type="scientific">Bifidobacterium breve</name>
    <dbReference type="NCBI Taxonomy" id="1685"/>
    <lineage>
        <taxon>Bacteria</taxon>
        <taxon>Bacillati</taxon>
        <taxon>Actinomycetota</taxon>
        <taxon>Actinomycetes</taxon>
        <taxon>Bifidobacteriales</taxon>
        <taxon>Bifidobacteriaceae</taxon>
        <taxon>Bifidobacterium</taxon>
    </lineage>
</organism>
<dbReference type="Gene3D" id="3.30.70.2330">
    <property type="match status" value="1"/>
</dbReference>
<name>A0A2K9BB17_BIFBR</name>
<proteinExistence type="predicted"/>
<sequence length="278" mass="30593">MLVVIILVAIIVYALLSAGKKKDGSANQDGTMKETIKTAFNTNGLTPVRMLPVGRTSIVGEYYRQSSIRNVVRGHEREVAPMGVWDNTLMLPATILREPNNRHDMNAVSVSINGIAVGYIAKEETHLWQPWMKQMEMNLRYPTCDAAVYRKDDGGYKIILHCSPTTPFAANDCPTGYVCMDAAHQVAVLGEELHQDKLGTYGVGAFVWAVLENGEIPKGKYKGKPTYWVSLDGTQVGYITEAQYEKYNALLGASQSCCAAFISQGPKKLELSLMLPKA</sequence>
<dbReference type="RefSeq" id="WP_106641644.1">
    <property type="nucleotide sequence ID" value="NZ_CP021558.1"/>
</dbReference>
<protein>
    <submittedName>
        <fullName evidence="1">Uncharacterized protein</fullName>
    </submittedName>
</protein>
<evidence type="ECO:0000313" key="2">
    <source>
        <dbReference type="Proteomes" id="UP000232491"/>
    </source>
</evidence>
<evidence type="ECO:0000313" key="1">
    <source>
        <dbReference type="EMBL" id="AUE03593.1"/>
    </source>
</evidence>
<accession>A0A2K9BB17</accession>
<dbReference type="EMBL" id="CP021558">
    <property type="protein sequence ID" value="AUE03593.1"/>
    <property type="molecule type" value="Genomic_DNA"/>
</dbReference>
<dbReference type="AlphaFoldDB" id="A0A2K9BB17"/>